<evidence type="ECO:0000313" key="1">
    <source>
        <dbReference type="EMBL" id="EAR50254.1"/>
    </source>
</evidence>
<dbReference type="STRING" id="314256.OG2516_12769"/>
<accession>Q2CC27</accession>
<evidence type="ECO:0000313" key="2">
    <source>
        <dbReference type="Proteomes" id="UP000003635"/>
    </source>
</evidence>
<dbReference type="RefSeq" id="WP_007256043.1">
    <property type="nucleotide sequence ID" value="NZ_CH724108.1"/>
</dbReference>
<dbReference type="InterPro" id="IPR026286">
    <property type="entry name" value="MaiA/AMDase"/>
</dbReference>
<dbReference type="PANTHER" id="PTHR40267:SF1">
    <property type="entry name" value="BLR3294 PROTEIN"/>
    <property type="match status" value="1"/>
</dbReference>
<dbReference type="HOGENOM" id="CLU_068086_0_0_5"/>
<dbReference type="PANTHER" id="PTHR40267">
    <property type="entry name" value="BLR3294 PROTEIN"/>
    <property type="match status" value="1"/>
</dbReference>
<dbReference type="OrthoDB" id="9816064at2"/>
<reference evidence="1 2" key="1">
    <citation type="journal article" date="2010" name="J. Bacteriol.">
        <title>Genome sequences of Oceanicola granulosus HTCC2516(T) and Oceanicola batsensis HTCC2597(TDelta).</title>
        <authorList>
            <person name="Thrash J.C."/>
            <person name="Cho J.C."/>
            <person name="Vergin K.L."/>
            <person name="Giovannoni S.J."/>
        </authorList>
    </citation>
    <scope>NUCLEOTIDE SEQUENCE [LARGE SCALE GENOMIC DNA]</scope>
    <source>
        <strain evidence="2">ATCC BAA-861 / DSM 15982 / KCTC 12143 / HTCC2516</strain>
    </source>
</reference>
<keyword evidence="2" id="KW-1185">Reference proteome</keyword>
<comment type="caution">
    <text evidence="1">The sequence shown here is derived from an EMBL/GenBank/DDBJ whole genome shotgun (WGS) entry which is preliminary data.</text>
</comment>
<organism evidence="1 2">
    <name type="scientific">Oceanicola granulosus (strain ATCC BAA-861 / DSM 15982 / KCTC 12143 / HTCC2516)</name>
    <dbReference type="NCBI Taxonomy" id="314256"/>
    <lineage>
        <taxon>Bacteria</taxon>
        <taxon>Pseudomonadati</taxon>
        <taxon>Pseudomonadota</taxon>
        <taxon>Alphaproteobacteria</taxon>
        <taxon>Rhodobacterales</taxon>
        <taxon>Roseobacteraceae</taxon>
        <taxon>Oceanicola</taxon>
    </lineage>
</organism>
<dbReference type="AlphaFoldDB" id="Q2CC27"/>
<dbReference type="EMBL" id="AAOT01000033">
    <property type="protein sequence ID" value="EAR50254.1"/>
    <property type="molecule type" value="Genomic_DNA"/>
</dbReference>
<protein>
    <submittedName>
        <fullName evidence="1">Asp/Glu/Hydantoin racemase family protein</fullName>
    </submittedName>
</protein>
<sequence length="232" mass="24179">MSGRIFPVRLAPERVRVGLIVLRADETIEREFRQLFPAGADLLVSRVASGRQLTLETLAAMEADLAAAAALFPEDTRLDALGYACTSGTARIGADRIAALLGPAAAHVTEPVSALVATARARGLRRLALLSPYEAAVSARLRAVLAEAGIETPVFGSFDVTDEATVARIAPDAITDAALALTNGADVDGLFLSCTNLATLDVLAPLEARLGMPVMSSNSVLAGHLRQLADLP</sequence>
<dbReference type="InterPro" id="IPR053714">
    <property type="entry name" value="Iso_Racemase_Enz_sf"/>
</dbReference>
<dbReference type="PIRSF" id="PIRSF015736">
    <property type="entry name" value="MI"/>
    <property type="match status" value="1"/>
</dbReference>
<proteinExistence type="predicted"/>
<gene>
    <name evidence="1" type="ORF">OG2516_12769</name>
</gene>
<dbReference type="Pfam" id="PF17645">
    <property type="entry name" value="Amdase"/>
    <property type="match status" value="1"/>
</dbReference>
<name>Q2CC27_OCEGH</name>
<dbReference type="Proteomes" id="UP000003635">
    <property type="component" value="Unassembled WGS sequence"/>
</dbReference>
<dbReference type="eggNOG" id="COG3473">
    <property type="taxonomic scope" value="Bacteria"/>
</dbReference>
<dbReference type="Gene3D" id="3.40.50.12500">
    <property type="match status" value="1"/>
</dbReference>